<dbReference type="Gene3D" id="1.10.1900.20">
    <property type="entry name" value="Ribosomal protein L20"/>
    <property type="match status" value="1"/>
</dbReference>
<dbReference type="GO" id="GO:0005840">
    <property type="term" value="C:ribosome"/>
    <property type="evidence" value="ECO:0007669"/>
    <property type="project" value="UniProtKB-KW"/>
</dbReference>
<sequence length="188" mass="22510">MRLSVVECLRRIIDSPYHPFKVIPKADRWPSRERLFRFTAWQYGAGRTTVRYGYRRLNKLFHYLNIQREDAPKLEKFYSEERLRAALAEYHCEYPLFRNMLDEAHISLNNTVLSQLAIYEPRSFKSLVMLAKEMAHRKGRAVICDYDQQNVEIEPELFGIPFPRSRVYPRGPKENHTVKPRQLKESEY</sequence>
<dbReference type="SUPFAM" id="SSF74731">
    <property type="entry name" value="Ribosomal protein L20"/>
    <property type="match status" value="1"/>
</dbReference>
<evidence type="ECO:0000313" key="6">
    <source>
        <dbReference type="Proteomes" id="UP001608902"/>
    </source>
</evidence>
<dbReference type="AlphaFoldDB" id="A0ABD6EB85"/>
<accession>A0ABD6EB85</accession>
<evidence type="ECO:0000313" key="5">
    <source>
        <dbReference type="EMBL" id="MFH4977300.1"/>
    </source>
</evidence>
<dbReference type="EMBL" id="JBGFUD010002199">
    <property type="protein sequence ID" value="MFH4977300.1"/>
    <property type="molecule type" value="Genomic_DNA"/>
</dbReference>
<comment type="similarity">
    <text evidence="1">Belongs to the bacterial ribosomal protein bL20 family.</text>
</comment>
<dbReference type="PANTHER" id="PTHR10986">
    <property type="entry name" value="39S RIBOSOMAL PROTEIN L20"/>
    <property type="match status" value="1"/>
</dbReference>
<gene>
    <name evidence="5" type="ORF">AB6A40_004009</name>
</gene>
<organism evidence="5 6">
    <name type="scientific">Gnathostoma spinigerum</name>
    <dbReference type="NCBI Taxonomy" id="75299"/>
    <lineage>
        <taxon>Eukaryota</taxon>
        <taxon>Metazoa</taxon>
        <taxon>Ecdysozoa</taxon>
        <taxon>Nematoda</taxon>
        <taxon>Chromadorea</taxon>
        <taxon>Rhabditida</taxon>
        <taxon>Spirurina</taxon>
        <taxon>Gnathostomatomorpha</taxon>
        <taxon>Gnathostomatoidea</taxon>
        <taxon>Gnathostomatidae</taxon>
        <taxon>Gnathostoma</taxon>
    </lineage>
</organism>
<feature type="compositionally biased region" description="Basic and acidic residues" evidence="4">
    <location>
        <begin position="171"/>
        <end position="188"/>
    </location>
</feature>
<reference evidence="5 6" key="1">
    <citation type="submission" date="2024-08" db="EMBL/GenBank/DDBJ databases">
        <title>Gnathostoma spinigerum genome.</title>
        <authorList>
            <person name="Gonzalez-Bertolin B."/>
            <person name="Monzon S."/>
            <person name="Zaballos A."/>
            <person name="Jimenez P."/>
            <person name="Dekumyoy P."/>
            <person name="Varona S."/>
            <person name="Cuesta I."/>
            <person name="Sumanam S."/>
            <person name="Adisakwattana P."/>
            <person name="Gasser R.B."/>
            <person name="Hernandez-Gonzalez A."/>
            <person name="Young N.D."/>
            <person name="Perteguer M.J."/>
        </authorList>
    </citation>
    <scope>NUCLEOTIDE SEQUENCE [LARGE SCALE GENOMIC DNA]</scope>
    <source>
        <strain evidence="5">AL3</strain>
        <tissue evidence="5">Liver</tissue>
    </source>
</reference>
<keyword evidence="6" id="KW-1185">Reference proteome</keyword>
<comment type="caution">
    <text evidence="5">The sequence shown here is derived from an EMBL/GenBank/DDBJ whole genome shotgun (WGS) entry which is preliminary data.</text>
</comment>
<keyword evidence="3" id="KW-0687">Ribonucleoprotein</keyword>
<dbReference type="Pfam" id="PF00453">
    <property type="entry name" value="Ribosomal_L20"/>
    <property type="match status" value="1"/>
</dbReference>
<dbReference type="GO" id="GO:1990904">
    <property type="term" value="C:ribonucleoprotein complex"/>
    <property type="evidence" value="ECO:0007669"/>
    <property type="project" value="UniProtKB-KW"/>
</dbReference>
<dbReference type="InterPro" id="IPR035566">
    <property type="entry name" value="Ribosomal_protein_bL20_C"/>
</dbReference>
<keyword evidence="2" id="KW-0689">Ribosomal protein</keyword>
<feature type="region of interest" description="Disordered" evidence="4">
    <location>
        <begin position="168"/>
        <end position="188"/>
    </location>
</feature>
<dbReference type="InterPro" id="IPR005813">
    <property type="entry name" value="Ribosomal_bL20"/>
</dbReference>
<name>A0ABD6EB85_9BILA</name>
<evidence type="ECO:0000256" key="4">
    <source>
        <dbReference type="SAM" id="MobiDB-lite"/>
    </source>
</evidence>
<dbReference type="Proteomes" id="UP001608902">
    <property type="component" value="Unassembled WGS sequence"/>
</dbReference>
<evidence type="ECO:0000256" key="1">
    <source>
        <dbReference type="ARBA" id="ARBA00007698"/>
    </source>
</evidence>
<protein>
    <submittedName>
        <fullName evidence="5">Uncharacterized protein</fullName>
    </submittedName>
</protein>
<proteinExistence type="inferred from homology"/>
<evidence type="ECO:0000256" key="3">
    <source>
        <dbReference type="ARBA" id="ARBA00023274"/>
    </source>
</evidence>
<evidence type="ECO:0000256" key="2">
    <source>
        <dbReference type="ARBA" id="ARBA00022980"/>
    </source>
</evidence>